<dbReference type="InterPro" id="IPR049177">
    <property type="entry name" value="MgtC_SapB_SrpB_YhiD_N"/>
</dbReference>
<evidence type="ECO:0000256" key="1">
    <source>
        <dbReference type="ARBA" id="ARBA00004651"/>
    </source>
</evidence>
<evidence type="ECO:0000313" key="10">
    <source>
        <dbReference type="Proteomes" id="UP000294547"/>
    </source>
</evidence>
<name>A0A4R6R914_9HYPH</name>
<keyword evidence="3" id="KW-1003">Cell membrane</keyword>
<dbReference type="InterPro" id="IPR003416">
    <property type="entry name" value="MgtC/SapB/SrpB/YhiD_fam"/>
</dbReference>
<dbReference type="PRINTS" id="PR01837">
    <property type="entry name" value="MGTCSAPBPROT"/>
</dbReference>
<keyword evidence="10" id="KW-1185">Reference proteome</keyword>
<feature type="transmembrane region" description="Helical" evidence="7">
    <location>
        <begin position="43"/>
        <end position="61"/>
    </location>
</feature>
<organism evidence="9 10">
    <name type="scientific">Oharaeibacter diazotrophicus</name>
    <dbReference type="NCBI Taxonomy" id="1920512"/>
    <lineage>
        <taxon>Bacteria</taxon>
        <taxon>Pseudomonadati</taxon>
        <taxon>Pseudomonadota</taxon>
        <taxon>Alphaproteobacteria</taxon>
        <taxon>Hyphomicrobiales</taxon>
        <taxon>Pleomorphomonadaceae</taxon>
        <taxon>Oharaeibacter</taxon>
    </lineage>
</organism>
<comment type="subcellular location">
    <subcellularLocation>
        <location evidence="7">Cell inner membrane</location>
        <topology evidence="7">Multi-pass membrane protein</topology>
    </subcellularLocation>
    <subcellularLocation>
        <location evidence="1">Cell membrane</location>
        <topology evidence="1">Multi-pass membrane protein</topology>
    </subcellularLocation>
</comment>
<dbReference type="PANTHER" id="PTHR33778">
    <property type="entry name" value="PROTEIN MGTC"/>
    <property type="match status" value="1"/>
</dbReference>
<keyword evidence="7" id="KW-0997">Cell inner membrane</keyword>
<dbReference type="EMBL" id="SNXY01000010">
    <property type="protein sequence ID" value="TDP82394.1"/>
    <property type="molecule type" value="Genomic_DNA"/>
</dbReference>
<evidence type="ECO:0000256" key="3">
    <source>
        <dbReference type="ARBA" id="ARBA00022475"/>
    </source>
</evidence>
<feature type="domain" description="MgtC/SapB/SrpB/YhiD N-terminal" evidence="8">
    <location>
        <begin position="20"/>
        <end position="150"/>
    </location>
</feature>
<evidence type="ECO:0000256" key="5">
    <source>
        <dbReference type="ARBA" id="ARBA00022989"/>
    </source>
</evidence>
<proteinExistence type="inferred from homology"/>
<evidence type="ECO:0000256" key="4">
    <source>
        <dbReference type="ARBA" id="ARBA00022692"/>
    </source>
</evidence>
<gene>
    <name evidence="9" type="ORF">EDD54_3661</name>
</gene>
<accession>A0A4R6R914</accession>
<dbReference type="Proteomes" id="UP000294547">
    <property type="component" value="Unassembled WGS sequence"/>
</dbReference>
<keyword evidence="5 7" id="KW-1133">Transmembrane helix</keyword>
<dbReference type="PANTHER" id="PTHR33778:SF1">
    <property type="entry name" value="MAGNESIUM TRANSPORTER YHID-RELATED"/>
    <property type="match status" value="1"/>
</dbReference>
<dbReference type="GO" id="GO:0005886">
    <property type="term" value="C:plasma membrane"/>
    <property type="evidence" value="ECO:0007669"/>
    <property type="project" value="UniProtKB-SubCell"/>
</dbReference>
<dbReference type="Pfam" id="PF02308">
    <property type="entry name" value="MgtC"/>
    <property type="match status" value="1"/>
</dbReference>
<dbReference type="AlphaFoldDB" id="A0A4R6R914"/>
<keyword evidence="6 7" id="KW-0472">Membrane</keyword>
<evidence type="ECO:0000256" key="7">
    <source>
        <dbReference type="RuleBase" id="RU365041"/>
    </source>
</evidence>
<evidence type="ECO:0000259" key="8">
    <source>
        <dbReference type="Pfam" id="PF02308"/>
    </source>
</evidence>
<keyword evidence="4 7" id="KW-0812">Transmembrane</keyword>
<evidence type="ECO:0000256" key="6">
    <source>
        <dbReference type="ARBA" id="ARBA00023136"/>
    </source>
</evidence>
<evidence type="ECO:0000313" key="9">
    <source>
        <dbReference type="EMBL" id="TDP82394.1"/>
    </source>
</evidence>
<feature type="transmembrane region" description="Helical" evidence="7">
    <location>
        <begin position="81"/>
        <end position="99"/>
    </location>
</feature>
<comment type="caution">
    <text evidence="9">The sequence shown here is derived from an EMBL/GenBank/DDBJ whole genome shotgun (WGS) entry which is preliminary data.</text>
</comment>
<protein>
    <recommendedName>
        <fullName evidence="7">Protein MgtC</fullName>
    </recommendedName>
</protein>
<evidence type="ECO:0000256" key="2">
    <source>
        <dbReference type="ARBA" id="ARBA00009298"/>
    </source>
</evidence>
<sequence>MPEVFAEPSTAGLSTMLAKLTAATLAGLVIGFDRELKGHAAGLRTHALVALAAAATAILALELHAELLRLHPNTNADPLRILEGLVAAVGFLGGGIIMRSGGRVRGLTTAANLWACGIVGLSFGAGLWRLALLTLALAVVVLVLLRVVERRLMPPERHEP</sequence>
<feature type="transmembrane region" description="Helical" evidence="7">
    <location>
        <begin position="106"/>
        <end position="124"/>
    </location>
</feature>
<comment type="similarity">
    <text evidence="2 7">Belongs to the MgtC/SapB family.</text>
</comment>
<reference evidence="9 10" key="1">
    <citation type="submission" date="2019-03" db="EMBL/GenBank/DDBJ databases">
        <title>Genomic Encyclopedia of Type Strains, Phase IV (KMG-IV): sequencing the most valuable type-strain genomes for metagenomic binning, comparative biology and taxonomic classification.</title>
        <authorList>
            <person name="Goeker M."/>
        </authorList>
    </citation>
    <scope>NUCLEOTIDE SEQUENCE [LARGE SCALE GENOMIC DNA]</scope>
    <source>
        <strain evidence="9 10">DSM 102969</strain>
    </source>
</reference>
<dbReference type="RefSeq" id="WP_126539427.1">
    <property type="nucleotide sequence ID" value="NZ_BSPM01000007.1"/>
</dbReference>
<feature type="transmembrane region" description="Helical" evidence="7">
    <location>
        <begin position="12"/>
        <end position="31"/>
    </location>
</feature>
<feature type="transmembrane region" description="Helical" evidence="7">
    <location>
        <begin position="130"/>
        <end position="148"/>
    </location>
</feature>